<evidence type="ECO:0000256" key="7">
    <source>
        <dbReference type="ARBA" id="ARBA00022697"/>
    </source>
</evidence>
<dbReference type="InterPro" id="IPR001342">
    <property type="entry name" value="HDH_cat"/>
</dbReference>
<evidence type="ECO:0000256" key="10">
    <source>
        <dbReference type="ARBA" id="ARBA00023167"/>
    </source>
</evidence>
<dbReference type="PROSITE" id="PS01042">
    <property type="entry name" value="HOMOSER_DHGENASE"/>
    <property type="match status" value="1"/>
</dbReference>
<comment type="pathway">
    <text evidence="2">Amino-acid biosynthesis; L-methionine biosynthesis via de novo pathway; L-homoserine from L-aspartate: step 3/3.</text>
</comment>
<feature type="binding site" evidence="12">
    <location>
        <begin position="11"/>
        <end position="18"/>
    </location>
    <ligand>
        <name>NADP(+)</name>
        <dbReference type="ChEBI" id="CHEBI:58349"/>
    </ligand>
</feature>
<dbReference type="InterPro" id="IPR036291">
    <property type="entry name" value="NAD(P)-bd_dom_sf"/>
</dbReference>
<feature type="binding site" evidence="12">
    <location>
        <position position="193"/>
    </location>
    <ligand>
        <name>L-homoserine</name>
        <dbReference type="ChEBI" id="CHEBI:57476"/>
    </ligand>
</feature>
<keyword evidence="6" id="KW-0028">Amino-acid biosynthesis</keyword>
<comment type="pathway">
    <text evidence="1">Amino-acid biosynthesis; L-threonine biosynthesis; L-threonine from L-aspartate: step 3/5.</text>
</comment>
<dbReference type="PANTHER" id="PTHR43331">
    <property type="entry name" value="HOMOSERINE DEHYDROGENASE"/>
    <property type="match status" value="1"/>
</dbReference>
<evidence type="ECO:0000256" key="11">
    <source>
        <dbReference type="PIRSR" id="PIRSR000098-1"/>
    </source>
</evidence>
<evidence type="ECO:0000256" key="9">
    <source>
        <dbReference type="ARBA" id="ARBA00023002"/>
    </source>
</evidence>
<proteinExistence type="inferred from homology"/>
<dbReference type="InterPro" id="IPR016204">
    <property type="entry name" value="HDH"/>
</dbReference>
<evidence type="ECO:0000256" key="3">
    <source>
        <dbReference type="ARBA" id="ARBA00006753"/>
    </source>
</evidence>
<evidence type="ECO:0000256" key="1">
    <source>
        <dbReference type="ARBA" id="ARBA00005056"/>
    </source>
</evidence>
<dbReference type="EC" id="1.1.1.3" evidence="4"/>
<evidence type="ECO:0000256" key="12">
    <source>
        <dbReference type="PIRSR" id="PIRSR000098-2"/>
    </source>
</evidence>
<dbReference type="FunFam" id="3.30.360.10:FF:000005">
    <property type="entry name" value="Homoserine dehydrogenase"/>
    <property type="match status" value="1"/>
</dbReference>
<evidence type="ECO:0000313" key="16">
    <source>
        <dbReference type="Proteomes" id="UP000281094"/>
    </source>
</evidence>
<dbReference type="PIRSF" id="PIRSF000098">
    <property type="entry name" value="Homoser_dehydrog"/>
    <property type="match status" value="1"/>
</dbReference>
<dbReference type="Proteomes" id="UP000281094">
    <property type="component" value="Unassembled WGS sequence"/>
</dbReference>
<dbReference type="AlphaFoldDB" id="A0A3L7JBH7"/>
<evidence type="ECO:0000256" key="4">
    <source>
        <dbReference type="ARBA" id="ARBA00013213"/>
    </source>
</evidence>
<dbReference type="Pfam" id="PF03447">
    <property type="entry name" value="NAD_binding_3"/>
    <property type="match status" value="1"/>
</dbReference>
<dbReference type="InterPro" id="IPR019811">
    <property type="entry name" value="HDH_CS"/>
</dbReference>
<organism evidence="15 16">
    <name type="scientific">Notoacmeibacter ruber</name>
    <dbReference type="NCBI Taxonomy" id="2670375"/>
    <lineage>
        <taxon>Bacteria</taxon>
        <taxon>Pseudomonadati</taxon>
        <taxon>Pseudomonadota</taxon>
        <taxon>Alphaproteobacteria</taxon>
        <taxon>Hyphomicrobiales</taxon>
        <taxon>Notoacmeibacteraceae</taxon>
        <taxon>Notoacmeibacter</taxon>
    </lineage>
</organism>
<reference evidence="15 16" key="1">
    <citation type="submission" date="2018-10" db="EMBL/GenBank/DDBJ databases">
        <title>Notoacmeibacter sp. M2BS9Y-3-1, whole genome shotgun sequence.</title>
        <authorList>
            <person name="Tuo L."/>
        </authorList>
    </citation>
    <scope>NUCLEOTIDE SEQUENCE [LARGE SCALE GENOMIC DNA]</scope>
    <source>
        <strain evidence="15 16">M2BS9Y-3-1</strain>
    </source>
</reference>
<keyword evidence="10" id="KW-0486">Methionine biosynthesis</keyword>
<evidence type="ECO:0000259" key="14">
    <source>
        <dbReference type="PROSITE" id="PS51671"/>
    </source>
</evidence>
<evidence type="ECO:0000256" key="6">
    <source>
        <dbReference type="ARBA" id="ARBA00022605"/>
    </source>
</evidence>
<evidence type="ECO:0000256" key="2">
    <source>
        <dbReference type="ARBA" id="ARBA00005062"/>
    </source>
</evidence>
<dbReference type="Gene3D" id="3.30.70.260">
    <property type="match status" value="1"/>
</dbReference>
<sequence>MSTEPLRIGLAGLGTVGAAFIKLLEQKNALLTRQCGRPIEVLSACARDRNRDRGVDLSNVEWYDDAVKLAEAPNLDVFVELIGGDGEPALSAVKAAIQSGKHVVTANKALIAKHGVELAILAEEQGVLLNFEAAVAGGIPVIKTMREALAGNTVSRLYGILNGTCNYILTRMEEEEIGFAEVLADAQRLGYAEADPTFDIEGNDTAHKLAIMTSIAFGTQIAGDDIYLEGISNITLADIRAARDLGYRIKLLGVAQKTERGIEQRVHPTMVPIESQIAQVDDVINAVVLETDLLGALLMSGPGAGGEATASAVMGDVADIAKSRPGRQHVPALVTPAKELAPYQRARMRSHEGGYFIRLLVRDEVGVFAAIAQRMAAANISLQSIVQRDDPDSPEKDSKAIILTTHATMETAVRQAIADIESDGHLRGSAQVIRMEPAG</sequence>
<evidence type="ECO:0000256" key="8">
    <source>
        <dbReference type="ARBA" id="ARBA00022857"/>
    </source>
</evidence>
<dbReference type="Gene3D" id="3.30.360.10">
    <property type="entry name" value="Dihydrodipicolinate Reductase, domain 2"/>
    <property type="match status" value="1"/>
</dbReference>
<evidence type="ECO:0000256" key="13">
    <source>
        <dbReference type="RuleBase" id="RU004171"/>
    </source>
</evidence>
<keyword evidence="7" id="KW-0791">Threonine biosynthesis</keyword>
<dbReference type="UniPathway" id="UPA00051">
    <property type="reaction ID" value="UER00465"/>
</dbReference>
<name>A0A3L7JBH7_9HYPH</name>
<dbReference type="NCBIfam" id="NF004976">
    <property type="entry name" value="PRK06349.1"/>
    <property type="match status" value="1"/>
</dbReference>
<dbReference type="SUPFAM" id="SSF55347">
    <property type="entry name" value="Glyceraldehyde-3-phosphate dehydrogenase-like, C-terminal domain"/>
    <property type="match status" value="1"/>
</dbReference>
<evidence type="ECO:0000313" key="15">
    <source>
        <dbReference type="EMBL" id="RLQ87993.1"/>
    </source>
</evidence>
<dbReference type="GO" id="GO:0004412">
    <property type="term" value="F:homoserine dehydrogenase activity"/>
    <property type="evidence" value="ECO:0007669"/>
    <property type="project" value="UniProtKB-EC"/>
</dbReference>
<gene>
    <name evidence="15" type="ORF">D8780_06995</name>
</gene>
<keyword evidence="16" id="KW-1185">Reference proteome</keyword>
<comment type="similarity">
    <text evidence="3 13">Belongs to the homoserine dehydrogenase family.</text>
</comment>
<dbReference type="Gene3D" id="3.40.50.720">
    <property type="entry name" value="NAD(P)-binding Rossmann-like Domain"/>
    <property type="match status" value="1"/>
</dbReference>
<dbReference type="RefSeq" id="WP_121644957.1">
    <property type="nucleotide sequence ID" value="NZ_RCWN01000001.1"/>
</dbReference>
<dbReference type="GO" id="GO:0009088">
    <property type="term" value="P:threonine biosynthetic process"/>
    <property type="evidence" value="ECO:0007669"/>
    <property type="project" value="UniProtKB-UniPathway"/>
</dbReference>
<accession>A0A3L7JBH7</accession>
<dbReference type="Pfam" id="PF01842">
    <property type="entry name" value="ACT"/>
    <property type="match status" value="1"/>
</dbReference>
<evidence type="ECO:0000256" key="5">
    <source>
        <dbReference type="ARBA" id="ARBA00013376"/>
    </source>
</evidence>
<dbReference type="InterPro" id="IPR045865">
    <property type="entry name" value="ACT-like_dom_sf"/>
</dbReference>
<dbReference type="Pfam" id="PF00742">
    <property type="entry name" value="Homoserine_dh"/>
    <property type="match status" value="1"/>
</dbReference>
<dbReference type="SUPFAM" id="SSF51735">
    <property type="entry name" value="NAD(P)-binding Rossmann-fold domains"/>
    <property type="match status" value="1"/>
</dbReference>
<dbReference type="InterPro" id="IPR005106">
    <property type="entry name" value="Asp/hSer_DH_NAD-bd"/>
</dbReference>
<dbReference type="GO" id="GO:0009086">
    <property type="term" value="P:methionine biosynthetic process"/>
    <property type="evidence" value="ECO:0007669"/>
    <property type="project" value="UniProtKB-KW"/>
</dbReference>
<feature type="binding site" evidence="12">
    <location>
        <position position="108"/>
    </location>
    <ligand>
        <name>NADPH</name>
        <dbReference type="ChEBI" id="CHEBI:57783"/>
    </ligand>
</feature>
<dbReference type="CDD" id="cd04881">
    <property type="entry name" value="ACT_HSDH-Hom"/>
    <property type="match status" value="1"/>
</dbReference>
<dbReference type="InterPro" id="IPR002912">
    <property type="entry name" value="ACT_dom"/>
</dbReference>
<dbReference type="SUPFAM" id="SSF55021">
    <property type="entry name" value="ACT-like"/>
    <property type="match status" value="1"/>
</dbReference>
<dbReference type="GO" id="GO:0050661">
    <property type="term" value="F:NADP binding"/>
    <property type="evidence" value="ECO:0007669"/>
    <property type="project" value="InterPro"/>
</dbReference>
<dbReference type="UniPathway" id="UPA00050">
    <property type="reaction ID" value="UER00063"/>
</dbReference>
<comment type="caution">
    <text evidence="15">The sequence shown here is derived from an EMBL/GenBank/DDBJ whole genome shotgun (WGS) entry which is preliminary data.</text>
</comment>
<dbReference type="PANTHER" id="PTHR43331:SF1">
    <property type="entry name" value="HOMOSERINE DEHYDROGENASE"/>
    <property type="match status" value="1"/>
</dbReference>
<keyword evidence="8 12" id="KW-0521">NADP</keyword>
<dbReference type="EMBL" id="RCWN01000001">
    <property type="protein sequence ID" value="RLQ87993.1"/>
    <property type="molecule type" value="Genomic_DNA"/>
</dbReference>
<keyword evidence="9" id="KW-0560">Oxidoreductase</keyword>
<feature type="domain" description="ACT" evidence="14">
    <location>
        <begin position="356"/>
        <end position="434"/>
    </location>
</feature>
<protein>
    <recommendedName>
        <fullName evidence="5">Homoserine dehydrogenase</fullName>
        <ecNumber evidence="4">1.1.1.3</ecNumber>
    </recommendedName>
</protein>
<feature type="active site" description="Proton donor" evidence="11">
    <location>
        <position position="208"/>
    </location>
</feature>
<dbReference type="PROSITE" id="PS51671">
    <property type="entry name" value="ACT"/>
    <property type="match status" value="1"/>
</dbReference>